<dbReference type="GO" id="GO:0003677">
    <property type="term" value="F:DNA binding"/>
    <property type="evidence" value="ECO:0007669"/>
    <property type="project" value="UniProtKB-KW"/>
</dbReference>
<dbReference type="InterPro" id="IPR021104">
    <property type="entry name" value="KfrA_DNA-bd_N"/>
</dbReference>
<name>A0A931CNX9_9MICC</name>
<gene>
    <name evidence="3" type="ORF">IV500_05340</name>
</gene>
<keyword evidence="3" id="KW-0238">DNA-binding</keyword>
<dbReference type="Proteomes" id="UP000655366">
    <property type="component" value="Unassembled WGS sequence"/>
</dbReference>
<evidence type="ECO:0000256" key="1">
    <source>
        <dbReference type="SAM" id="Coils"/>
    </source>
</evidence>
<proteinExistence type="predicted"/>
<evidence type="ECO:0000313" key="4">
    <source>
        <dbReference type="Proteomes" id="UP000655366"/>
    </source>
</evidence>
<feature type="coiled-coil region" evidence="1">
    <location>
        <begin position="98"/>
        <end position="143"/>
    </location>
</feature>
<feature type="domain" description="KfrA N-terminal DNA-binding" evidence="2">
    <location>
        <begin position="7"/>
        <end position="117"/>
    </location>
</feature>
<keyword evidence="4" id="KW-1185">Reference proteome</keyword>
<organism evidence="3 4">
    <name type="scientific">Arthrobacter terrae</name>
    <dbReference type="NCBI Taxonomy" id="2935737"/>
    <lineage>
        <taxon>Bacteria</taxon>
        <taxon>Bacillati</taxon>
        <taxon>Actinomycetota</taxon>
        <taxon>Actinomycetes</taxon>
        <taxon>Micrococcales</taxon>
        <taxon>Micrococcaceae</taxon>
        <taxon>Arthrobacter</taxon>
    </lineage>
</organism>
<accession>A0A931CNX9</accession>
<dbReference type="Pfam" id="PF11740">
    <property type="entry name" value="KfrA_N"/>
    <property type="match status" value="1"/>
</dbReference>
<comment type="caution">
    <text evidence="3">The sequence shown here is derived from an EMBL/GenBank/DDBJ whole genome shotgun (WGS) entry which is preliminary data.</text>
</comment>
<protein>
    <submittedName>
        <fullName evidence="3">DNA-binding protein</fullName>
    </submittedName>
</protein>
<keyword evidence="1" id="KW-0175">Coiled coil</keyword>
<dbReference type="RefSeq" id="WP_196395774.1">
    <property type="nucleotide sequence ID" value="NZ_JADNYM010000005.1"/>
</dbReference>
<evidence type="ECO:0000259" key="2">
    <source>
        <dbReference type="Pfam" id="PF11740"/>
    </source>
</evidence>
<reference evidence="3 4" key="1">
    <citation type="submission" date="2020-11" db="EMBL/GenBank/DDBJ databases">
        <title>Arthrobacter antarcticus sp. nov., isolated from Antarctic Soil.</title>
        <authorList>
            <person name="Li J."/>
        </authorList>
    </citation>
    <scope>NUCLEOTIDE SEQUENCE [LARGE SCALE GENOMIC DNA]</scope>
    <source>
        <strain evidence="3 4">Z1-20</strain>
    </source>
</reference>
<evidence type="ECO:0000313" key="3">
    <source>
        <dbReference type="EMBL" id="MBG0738844.1"/>
    </source>
</evidence>
<dbReference type="EMBL" id="JADNYM010000005">
    <property type="protein sequence ID" value="MBG0738844.1"/>
    <property type="molecule type" value="Genomic_DNA"/>
</dbReference>
<sequence>MSSPSAKDRVYAAAEKISAERPPTVSRVREGAAVSNADATRYLKEWRDEQATSGSQIAATPQEITEQATRLAGTVWAQAAALAEATHEALEAKWGQEKKDKDLELAELVADLDRITAEKDQTISELTSRLAAADAEVETAVNAAAVATSAETLAREETVGLKIRLATAEAKETTLQQAHNDLLRRITPHDSDSNH</sequence>
<dbReference type="AlphaFoldDB" id="A0A931CNX9"/>